<evidence type="ECO:0000313" key="1">
    <source>
        <dbReference type="EMBL" id="CDM56337.1"/>
    </source>
</evidence>
<dbReference type="EMBL" id="HG916852">
    <property type="protein sequence ID" value="CDM56337.1"/>
    <property type="molecule type" value="Genomic_DNA"/>
</dbReference>
<keyword evidence="2" id="KW-1185">Reference proteome</keyword>
<protein>
    <submittedName>
        <fullName evidence="1">Uncharacterized protein</fullName>
    </submittedName>
</protein>
<organism evidence="1 2">
    <name type="scientific">Rhizobium favelukesii</name>
    <dbReference type="NCBI Taxonomy" id="348824"/>
    <lineage>
        <taxon>Bacteria</taxon>
        <taxon>Pseudomonadati</taxon>
        <taxon>Pseudomonadota</taxon>
        <taxon>Alphaproteobacteria</taxon>
        <taxon>Hyphomicrobiales</taxon>
        <taxon>Rhizobiaceae</taxon>
        <taxon>Rhizobium/Agrobacterium group</taxon>
        <taxon>Rhizobium</taxon>
    </lineage>
</organism>
<gene>
    <name evidence="1" type="ORF">LPU83_0657</name>
</gene>
<reference evidence="1" key="1">
    <citation type="submission" date="2013-11" db="EMBL/GenBank/DDBJ databases">
        <title>Draft genome sequence of the broad-host-range Rhizobium sp. LPU83 strain, a member of the low-genetic diversity Oregon-like Rhizobium sp. group.</title>
        <authorList>
            <person name="Wibberg D."/>
            <person name="Puehler A."/>
            <person name="Schlueter A."/>
        </authorList>
    </citation>
    <scope>NUCLEOTIDE SEQUENCE [LARGE SCALE GENOMIC DNA]</scope>
    <source>
        <strain evidence="1">LPU83</strain>
    </source>
</reference>
<proteinExistence type="predicted"/>
<dbReference type="Proteomes" id="UP000019443">
    <property type="component" value="Chromosome"/>
</dbReference>
<dbReference type="HOGENOM" id="CLU_2466881_0_0_5"/>
<dbReference type="KEGG" id="rhl:LPU83_0657"/>
<dbReference type="AlphaFoldDB" id="W6R4T7"/>
<accession>W6R4T7</accession>
<evidence type="ECO:0000313" key="2">
    <source>
        <dbReference type="Proteomes" id="UP000019443"/>
    </source>
</evidence>
<name>W6R4T7_9HYPH</name>
<sequence length="88" mass="9529">MVLASAWRARIAERRLASSLEAKDASLAIGLMGGGIHGNPRHREVYIGNSAVVTGNDAAFHYDLPDLDRPIERLLTKVAAFQLFQLAG</sequence>